<sequence>MLRFKKNNGDLVMNSYLPFVLKSAEMIENEMRVLKIHTLGNVRSGFKFKWESIKLEHPSTFETLALDPELKTMIIDDINRFIRRKEFYKKVGRPWKRGYLLYGPPGTGKSSLVAAMANYLKFDIYDLQLENIKSDSDLRRLLLDIGNRSILVIEDIDCTVNLPDRGHKRGQDKQLTLSGLLNFVDGLWSSCGDERIIVLTTNHKHRLDPALLRPGRMDLHIHLSYCGMHAFTVLAANYLGIKGEHRLFGEIEVLLGATQVTPAQVAEELMKDEDVDVAVEGFLSFLKQRKMEEDKLEKDEALKKVEDKESRELKIEHTYPKKDEALKKAEVKESRELKMEHKYLKDEASKKAEVKESQE</sequence>
<dbReference type="InterPro" id="IPR003960">
    <property type="entry name" value="ATPase_AAA_CS"/>
</dbReference>
<dbReference type="SUPFAM" id="SSF52540">
    <property type="entry name" value="P-loop containing nucleoside triphosphate hydrolases"/>
    <property type="match status" value="1"/>
</dbReference>
<dbReference type="InterPro" id="IPR050747">
    <property type="entry name" value="Mitochondrial_chaperone_BCS1"/>
</dbReference>
<feature type="domain" description="AAA+ ATPase" evidence="3">
    <location>
        <begin position="95"/>
        <end position="227"/>
    </location>
</feature>
<dbReference type="GO" id="GO:0005524">
    <property type="term" value="F:ATP binding"/>
    <property type="evidence" value="ECO:0007669"/>
    <property type="project" value="UniProtKB-KW"/>
</dbReference>
<dbReference type="Proteomes" id="UP000593577">
    <property type="component" value="Unassembled WGS sequence"/>
</dbReference>
<dbReference type="AlphaFoldDB" id="A0A7J8WSU8"/>
<dbReference type="InterPro" id="IPR027417">
    <property type="entry name" value="P-loop_NTPase"/>
</dbReference>
<organism evidence="4 5">
    <name type="scientific">Gossypium aridum</name>
    <name type="common">American cotton</name>
    <name type="synonym">Erioxylum aridum</name>
    <dbReference type="NCBI Taxonomy" id="34290"/>
    <lineage>
        <taxon>Eukaryota</taxon>
        <taxon>Viridiplantae</taxon>
        <taxon>Streptophyta</taxon>
        <taxon>Embryophyta</taxon>
        <taxon>Tracheophyta</taxon>
        <taxon>Spermatophyta</taxon>
        <taxon>Magnoliopsida</taxon>
        <taxon>eudicotyledons</taxon>
        <taxon>Gunneridae</taxon>
        <taxon>Pentapetalae</taxon>
        <taxon>rosids</taxon>
        <taxon>malvids</taxon>
        <taxon>Malvales</taxon>
        <taxon>Malvaceae</taxon>
        <taxon>Malvoideae</taxon>
        <taxon>Gossypium</taxon>
    </lineage>
</organism>
<comment type="similarity">
    <text evidence="1">Belongs to the AAA ATPase family. BCS1 subfamily.</text>
</comment>
<dbReference type="GO" id="GO:0016887">
    <property type="term" value="F:ATP hydrolysis activity"/>
    <property type="evidence" value="ECO:0007669"/>
    <property type="project" value="InterPro"/>
</dbReference>
<gene>
    <name evidence="4" type="ORF">Goari_019046</name>
</gene>
<dbReference type="PANTHER" id="PTHR23070">
    <property type="entry name" value="BCS1 AAA-TYPE ATPASE"/>
    <property type="match status" value="1"/>
</dbReference>
<dbReference type="CDD" id="cd19510">
    <property type="entry name" value="RecA-like_BCS1"/>
    <property type="match status" value="1"/>
</dbReference>
<accession>A0A7J8WSU8</accession>
<dbReference type="EMBL" id="JABFAA010000003">
    <property type="protein sequence ID" value="MBA0677649.1"/>
    <property type="molecule type" value="Genomic_DNA"/>
</dbReference>
<dbReference type="InterPro" id="IPR003593">
    <property type="entry name" value="AAA+_ATPase"/>
</dbReference>
<dbReference type="InterPro" id="IPR003959">
    <property type="entry name" value="ATPase_AAA_core"/>
</dbReference>
<dbReference type="PROSITE" id="PS00674">
    <property type="entry name" value="AAA"/>
    <property type="match status" value="1"/>
</dbReference>
<proteinExistence type="inferred from homology"/>
<evidence type="ECO:0000313" key="5">
    <source>
        <dbReference type="Proteomes" id="UP000593577"/>
    </source>
</evidence>
<dbReference type="Gene3D" id="3.40.50.300">
    <property type="entry name" value="P-loop containing nucleotide triphosphate hydrolases"/>
    <property type="match status" value="1"/>
</dbReference>
<keyword evidence="2" id="KW-0547">Nucleotide-binding</keyword>
<dbReference type="InterPro" id="IPR058017">
    <property type="entry name" value="At3g28540-like_C"/>
</dbReference>
<evidence type="ECO:0000259" key="3">
    <source>
        <dbReference type="SMART" id="SM00382"/>
    </source>
</evidence>
<comment type="caution">
    <text evidence="4">The sequence shown here is derived from an EMBL/GenBank/DDBJ whole genome shotgun (WGS) entry which is preliminary data.</text>
</comment>
<evidence type="ECO:0000313" key="4">
    <source>
        <dbReference type="EMBL" id="MBA0677649.1"/>
    </source>
</evidence>
<dbReference type="SMART" id="SM00382">
    <property type="entry name" value="AAA"/>
    <property type="match status" value="1"/>
</dbReference>
<protein>
    <recommendedName>
        <fullName evidence="3">AAA+ ATPase domain-containing protein</fullName>
    </recommendedName>
</protein>
<reference evidence="4 5" key="1">
    <citation type="journal article" date="2019" name="Genome Biol. Evol.">
        <title>Insights into the evolution of the New World diploid cottons (Gossypium, subgenus Houzingenia) based on genome sequencing.</title>
        <authorList>
            <person name="Grover C.E."/>
            <person name="Arick M.A. 2nd"/>
            <person name="Thrash A."/>
            <person name="Conover J.L."/>
            <person name="Sanders W.S."/>
            <person name="Peterson D.G."/>
            <person name="Frelichowski J.E."/>
            <person name="Scheffler J.A."/>
            <person name="Scheffler B.E."/>
            <person name="Wendel J.F."/>
        </authorList>
    </citation>
    <scope>NUCLEOTIDE SEQUENCE [LARGE SCALE GENOMIC DNA]</scope>
    <source>
        <strain evidence="4">185</strain>
        <tissue evidence="4">Leaf</tissue>
    </source>
</reference>
<evidence type="ECO:0000256" key="2">
    <source>
        <dbReference type="RuleBase" id="RU003651"/>
    </source>
</evidence>
<dbReference type="Pfam" id="PF25568">
    <property type="entry name" value="AAA_lid_At3g28540"/>
    <property type="match status" value="1"/>
</dbReference>
<keyword evidence="5" id="KW-1185">Reference proteome</keyword>
<keyword evidence="2" id="KW-0067">ATP-binding</keyword>
<dbReference type="Gene3D" id="6.10.280.40">
    <property type="match status" value="1"/>
</dbReference>
<name>A0A7J8WSU8_GOSAI</name>
<dbReference type="Pfam" id="PF00004">
    <property type="entry name" value="AAA"/>
    <property type="match status" value="1"/>
</dbReference>
<evidence type="ECO:0000256" key="1">
    <source>
        <dbReference type="ARBA" id="ARBA00007448"/>
    </source>
</evidence>